<dbReference type="EMBL" id="SNRY01001037">
    <property type="protein sequence ID" value="KAA6334082.1"/>
    <property type="molecule type" value="Genomic_DNA"/>
</dbReference>
<feature type="non-terminal residue" evidence="1">
    <location>
        <position position="1"/>
    </location>
</feature>
<gene>
    <name evidence="1" type="ORF">EZS27_017576</name>
</gene>
<protein>
    <submittedName>
        <fullName evidence="1">Cation efflux system protein CusB</fullName>
    </submittedName>
</protein>
<proteinExistence type="predicted"/>
<evidence type="ECO:0000313" key="1">
    <source>
        <dbReference type="EMBL" id="KAA6334082.1"/>
    </source>
</evidence>
<dbReference type="AlphaFoldDB" id="A0A5J4RKE5"/>
<sequence length="38" mass="4118">GRRMGSEYELISGVPNNAQVVTAGQARLLNGMEVEIEQ</sequence>
<accession>A0A5J4RKE5</accession>
<name>A0A5J4RKE5_9ZZZZ</name>
<comment type="caution">
    <text evidence="1">The sequence shown here is derived from an EMBL/GenBank/DDBJ whole genome shotgun (WGS) entry which is preliminary data.</text>
</comment>
<reference evidence="1" key="1">
    <citation type="submission" date="2019-03" db="EMBL/GenBank/DDBJ databases">
        <title>Single cell metagenomics reveals metabolic interactions within the superorganism composed of flagellate Streblomastix strix and complex community of Bacteroidetes bacteria on its surface.</title>
        <authorList>
            <person name="Treitli S.C."/>
            <person name="Kolisko M."/>
            <person name="Husnik F."/>
            <person name="Keeling P."/>
            <person name="Hampl V."/>
        </authorList>
    </citation>
    <scope>NUCLEOTIDE SEQUENCE</scope>
    <source>
        <strain evidence="1">STM</strain>
    </source>
</reference>
<organism evidence="1">
    <name type="scientific">termite gut metagenome</name>
    <dbReference type="NCBI Taxonomy" id="433724"/>
    <lineage>
        <taxon>unclassified sequences</taxon>
        <taxon>metagenomes</taxon>
        <taxon>organismal metagenomes</taxon>
    </lineage>
</organism>